<sequence length="286" mass="33161">MISRFSSFYILAVSNFYHHVKYEFEKEEKLKNAMTQEFDIHEFWKMKLPPDNGDLMKRLNPLAVYTTKNELFSLIHKGILFDGCEWVFSLKEDGIKCELILAKRFLNMNSRSYIWQSGRKFRNKKEINDQVSLKYTLPAVRNAAQAAARIQAAFRAQSFNKRKQKEAAEACAGEDEYCVVSSEIQGLSAASKSVFGNACDHNAALFIQKKYRCWNGRKDFLALRQKIVKIQVLIEGNERRIRLDNHKAKLTFHELNSIEYDSIKESLLEAKKCADFRKVPVGVIRV</sequence>
<gene>
    <name evidence="1" type="ORF">L2E82_24460</name>
</gene>
<evidence type="ECO:0000313" key="1">
    <source>
        <dbReference type="EMBL" id="KAI3752428.1"/>
    </source>
</evidence>
<comment type="caution">
    <text evidence="1">The sequence shown here is derived from an EMBL/GenBank/DDBJ whole genome shotgun (WGS) entry which is preliminary data.</text>
</comment>
<protein>
    <submittedName>
        <fullName evidence="1">Uncharacterized protein</fullName>
    </submittedName>
</protein>
<keyword evidence="2" id="KW-1185">Reference proteome</keyword>
<evidence type="ECO:0000313" key="2">
    <source>
        <dbReference type="Proteomes" id="UP001055811"/>
    </source>
</evidence>
<dbReference type="EMBL" id="CM042012">
    <property type="protein sequence ID" value="KAI3752428.1"/>
    <property type="molecule type" value="Genomic_DNA"/>
</dbReference>
<reference evidence="1 2" key="2">
    <citation type="journal article" date="2022" name="Mol. Ecol. Resour.">
        <title>The genomes of chicory, endive, great burdock and yacon provide insights into Asteraceae paleo-polyploidization history and plant inulin production.</title>
        <authorList>
            <person name="Fan W."/>
            <person name="Wang S."/>
            <person name="Wang H."/>
            <person name="Wang A."/>
            <person name="Jiang F."/>
            <person name="Liu H."/>
            <person name="Zhao H."/>
            <person name="Xu D."/>
            <person name="Zhang Y."/>
        </authorList>
    </citation>
    <scope>NUCLEOTIDE SEQUENCE [LARGE SCALE GENOMIC DNA]</scope>
    <source>
        <strain evidence="2">cv. Punajuju</strain>
        <tissue evidence="1">Leaves</tissue>
    </source>
</reference>
<reference evidence="2" key="1">
    <citation type="journal article" date="2022" name="Mol. Ecol. Resour.">
        <title>The genomes of chicory, endive, great burdock and yacon provide insights into Asteraceae palaeo-polyploidization history and plant inulin production.</title>
        <authorList>
            <person name="Fan W."/>
            <person name="Wang S."/>
            <person name="Wang H."/>
            <person name="Wang A."/>
            <person name="Jiang F."/>
            <person name="Liu H."/>
            <person name="Zhao H."/>
            <person name="Xu D."/>
            <person name="Zhang Y."/>
        </authorList>
    </citation>
    <scope>NUCLEOTIDE SEQUENCE [LARGE SCALE GENOMIC DNA]</scope>
    <source>
        <strain evidence="2">cv. Punajuju</strain>
    </source>
</reference>
<dbReference type="Proteomes" id="UP001055811">
    <property type="component" value="Linkage Group LG04"/>
</dbReference>
<accession>A0ACB9E192</accession>
<proteinExistence type="predicted"/>
<organism evidence="1 2">
    <name type="scientific">Cichorium intybus</name>
    <name type="common">Chicory</name>
    <dbReference type="NCBI Taxonomy" id="13427"/>
    <lineage>
        <taxon>Eukaryota</taxon>
        <taxon>Viridiplantae</taxon>
        <taxon>Streptophyta</taxon>
        <taxon>Embryophyta</taxon>
        <taxon>Tracheophyta</taxon>
        <taxon>Spermatophyta</taxon>
        <taxon>Magnoliopsida</taxon>
        <taxon>eudicotyledons</taxon>
        <taxon>Gunneridae</taxon>
        <taxon>Pentapetalae</taxon>
        <taxon>asterids</taxon>
        <taxon>campanulids</taxon>
        <taxon>Asterales</taxon>
        <taxon>Asteraceae</taxon>
        <taxon>Cichorioideae</taxon>
        <taxon>Cichorieae</taxon>
        <taxon>Cichoriinae</taxon>
        <taxon>Cichorium</taxon>
    </lineage>
</organism>
<name>A0ACB9E192_CICIN</name>